<dbReference type="PANTHER" id="PTHR12022:SF0">
    <property type="entry name" value="CYTOCHROME B-C1 COMPLEX SUBUNIT 7"/>
    <property type="match status" value="1"/>
</dbReference>
<keyword evidence="9 12" id="KW-0472">Membrane</keyword>
<keyword evidence="8 12" id="KW-0496">Mitochondrion</keyword>
<comment type="subunit">
    <text evidence="11">Component of the ubiquinol-cytochrome c oxidoreductase (cytochrome b-c1 complex, complex III, CIII), a multisubunit enzyme composed of 11 subunits. The complex is composed of 3 respiratory subunits cytochrome b, cytochrome c1 and Rieske protein UQCRFS1, 2 core protein subunits UQCRC1/QCR1 and UQCRC2/QCR2, and 6 low-molecular weight protein subunits UQCRH/QCR6, UQCRB/QCR7, UQCRQ/QCR8, UQCR10/QCR9, UQCR11/QCR10 and subunit 9, the cleavage product of Rieske protein UQCRFS1. The complex exists as an obligatory dimer and forms supercomplexes (SCs) in the inner mitochondrial membrane with NADH-ubiquinone oxidoreductase (complex I, CI) and cytochrome c oxidase (complex IV, CIV), resulting in different assemblies (supercomplex SCI(1)III(2)IV(1) and megacomplex MCI(2)III(2)IV(2)).</text>
</comment>
<organism evidence="13 14">
    <name type="scientific">Bugula neritina</name>
    <name type="common">Brown bryozoan</name>
    <name type="synonym">Sertularia neritina</name>
    <dbReference type="NCBI Taxonomy" id="10212"/>
    <lineage>
        <taxon>Eukaryota</taxon>
        <taxon>Metazoa</taxon>
        <taxon>Spiralia</taxon>
        <taxon>Lophotrochozoa</taxon>
        <taxon>Bryozoa</taxon>
        <taxon>Gymnolaemata</taxon>
        <taxon>Cheilostomatida</taxon>
        <taxon>Flustrina</taxon>
        <taxon>Buguloidea</taxon>
        <taxon>Bugulidae</taxon>
        <taxon>Bugula</taxon>
    </lineage>
</organism>
<dbReference type="GO" id="GO:0005743">
    <property type="term" value="C:mitochondrial inner membrane"/>
    <property type="evidence" value="ECO:0007669"/>
    <property type="project" value="UniProtKB-SubCell"/>
</dbReference>
<protein>
    <recommendedName>
        <fullName evidence="3 12">Cytochrome b-c1 complex subunit 7</fullName>
    </recommendedName>
</protein>
<evidence type="ECO:0000256" key="11">
    <source>
        <dbReference type="ARBA" id="ARBA00046393"/>
    </source>
</evidence>
<keyword evidence="5 12" id="KW-0679">Respiratory chain</keyword>
<name>A0A7J7J1G3_BUGNE</name>
<evidence type="ECO:0000256" key="10">
    <source>
        <dbReference type="ARBA" id="ARBA00038521"/>
    </source>
</evidence>
<dbReference type="InterPro" id="IPR036544">
    <property type="entry name" value="QCR7_sf"/>
</dbReference>
<evidence type="ECO:0000313" key="14">
    <source>
        <dbReference type="Proteomes" id="UP000593567"/>
    </source>
</evidence>
<evidence type="ECO:0000313" key="13">
    <source>
        <dbReference type="EMBL" id="KAF6020022.1"/>
    </source>
</evidence>
<dbReference type="Pfam" id="PF02271">
    <property type="entry name" value="UCR_14kD"/>
    <property type="match status" value="1"/>
</dbReference>
<keyword evidence="14" id="KW-1185">Reference proteome</keyword>
<comment type="subunit">
    <text evidence="10">Component of the ubiquinol-cytochrome c oxidoreductase (cytochrome b-c1 complex, complex III, CIII), a multisubunit enzyme composed of 3 respiratory subunits cytochrome b, cytochrome c1 and Rieske protein, 2 core protein subunits, and additional low-molecular weight protein subunits. The complex exists as an obligatory dimer and forms supercomplexes (SCs) in the inner mitochondrial membrane with cytochrome c oxidase (complex IV, CIV).</text>
</comment>
<sequence length="106" mass="12998">MSVVDPLAQLRRWYYYRSYFPQLGLRADDVLNPDLPEVKEAVRRLPRDAFYEREFRISRALKLSLEKNILPKEEWTEYEKDEPYLKPYIDDIKAEWEEKAWWGKLN</sequence>
<proteinExistence type="inferred from homology"/>
<dbReference type="GO" id="GO:0006122">
    <property type="term" value="P:mitochondrial electron transport, ubiquinol to cytochrome c"/>
    <property type="evidence" value="ECO:0007669"/>
    <property type="project" value="InterPro"/>
</dbReference>
<dbReference type="PIRSF" id="PIRSF000022">
    <property type="entry name" value="Bc1_14K"/>
    <property type="match status" value="1"/>
</dbReference>
<evidence type="ECO:0000256" key="8">
    <source>
        <dbReference type="ARBA" id="ARBA00023128"/>
    </source>
</evidence>
<dbReference type="InterPro" id="IPR003197">
    <property type="entry name" value="QCR7"/>
</dbReference>
<dbReference type="GO" id="GO:0045275">
    <property type="term" value="C:respiratory chain complex III"/>
    <property type="evidence" value="ECO:0007669"/>
    <property type="project" value="InterPro"/>
</dbReference>
<gene>
    <name evidence="13" type="ORF">EB796_021682</name>
</gene>
<dbReference type="SUPFAM" id="SSF81524">
    <property type="entry name" value="14 kDa protein of cytochrome bc1 complex (Ubiquinol-cytochrome c reductase)"/>
    <property type="match status" value="1"/>
</dbReference>
<evidence type="ECO:0000256" key="5">
    <source>
        <dbReference type="ARBA" id="ARBA00022660"/>
    </source>
</evidence>
<comment type="subcellular location">
    <subcellularLocation>
        <location evidence="1">Mitochondrion inner membrane</location>
        <topology evidence="1">Peripheral membrane protein</topology>
        <orientation evidence="1">Matrix side</orientation>
    </subcellularLocation>
</comment>
<reference evidence="13" key="1">
    <citation type="submission" date="2020-06" db="EMBL/GenBank/DDBJ databases">
        <title>Draft genome of Bugula neritina, a colonial animal packing powerful symbionts and potential medicines.</title>
        <authorList>
            <person name="Rayko M."/>
        </authorList>
    </citation>
    <scope>NUCLEOTIDE SEQUENCE [LARGE SCALE GENOMIC DNA]</scope>
    <source>
        <strain evidence="13">Kwan_BN1</strain>
    </source>
</reference>
<comment type="function">
    <text evidence="12">Component of the ubiquinol-cytochrome c oxidoreductase, a multisubunit transmembrane complex that is part of the mitochondrial electron transport chain which drives oxidative phosphorylation.</text>
</comment>
<comment type="caution">
    <text evidence="13">The sequence shown here is derived from an EMBL/GenBank/DDBJ whole genome shotgun (WGS) entry which is preliminary data.</text>
</comment>
<evidence type="ECO:0000256" key="2">
    <source>
        <dbReference type="ARBA" id="ARBA00008554"/>
    </source>
</evidence>
<evidence type="ECO:0000256" key="3">
    <source>
        <dbReference type="ARBA" id="ARBA00016323"/>
    </source>
</evidence>
<keyword evidence="6 12" id="KW-0999">Mitochondrion inner membrane</keyword>
<evidence type="ECO:0000256" key="1">
    <source>
        <dbReference type="ARBA" id="ARBA00004443"/>
    </source>
</evidence>
<dbReference type="PANTHER" id="PTHR12022">
    <property type="entry name" value="UBIQUINOL-CYTOCHROME C REDUCTASE COMPLEX 14 KD PROTEIN"/>
    <property type="match status" value="1"/>
</dbReference>
<evidence type="ECO:0000256" key="7">
    <source>
        <dbReference type="ARBA" id="ARBA00022982"/>
    </source>
</evidence>
<dbReference type="OrthoDB" id="425749at2759"/>
<dbReference type="Gene3D" id="1.10.1090.10">
    <property type="entry name" value="Cytochrome b-c1 complex subunit 7"/>
    <property type="match status" value="1"/>
</dbReference>
<dbReference type="EMBL" id="VXIV02003199">
    <property type="protein sequence ID" value="KAF6020022.1"/>
    <property type="molecule type" value="Genomic_DNA"/>
</dbReference>
<keyword evidence="7 12" id="KW-0249">Electron transport</keyword>
<evidence type="ECO:0000256" key="4">
    <source>
        <dbReference type="ARBA" id="ARBA00022448"/>
    </source>
</evidence>
<comment type="similarity">
    <text evidence="2 12">Belongs to the UQCRB/QCR7 family.</text>
</comment>
<evidence type="ECO:0000256" key="12">
    <source>
        <dbReference type="PIRNR" id="PIRNR000022"/>
    </source>
</evidence>
<accession>A0A7J7J1G3</accession>
<dbReference type="AlphaFoldDB" id="A0A7J7J1G3"/>
<evidence type="ECO:0000256" key="6">
    <source>
        <dbReference type="ARBA" id="ARBA00022792"/>
    </source>
</evidence>
<dbReference type="Proteomes" id="UP000593567">
    <property type="component" value="Unassembled WGS sequence"/>
</dbReference>
<dbReference type="FunFam" id="1.10.1090.10:FF:000001">
    <property type="entry name" value="Cytochrome b-c1 complex subunit 7"/>
    <property type="match status" value="1"/>
</dbReference>
<keyword evidence="4 12" id="KW-0813">Transport</keyword>
<evidence type="ECO:0000256" key="9">
    <source>
        <dbReference type="ARBA" id="ARBA00023136"/>
    </source>
</evidence>